<evidence type="ECO:0000313" key="2">
    <source>
        <dbReference type="Proteomes" id="UP001501310"/>
    </source>
</evidence>
<gene>
    <name evidence="1" type="ORF">GCM10022211_01980</name>
</gene>
<comment type="caution">
    <text evidence="1">The sequence shown here is derived from an EMBL/GenBank/DDBJ whole genome shotgun (WGS) entry which is preliminary data.</text>
</comment>
<sequence length="105" mass="11465">MPLPVFVERATKLESKGPLALFSRGEISVLQSEMQGANKSVVAEYQARKASGAKQAFCPVKGEKYQLGVKELMAKLRAIPAAQARTMTTTDAMRHLLAKRYPCPA</sequence>
<dbReference type="RefSeq" id="WP_344708294.1">
    <property type="nucleotide sequence ID" value="NZ_BAAAZD010000001.1"/>
</dbReference>
<keyword evidence="2" id="KW-1185">Reference proteome</keyword>
<evidence type="ECO:0008006" key="3">
    <source>
        <dbReference type="Google" id="ProtNLM"/>
    </source>
</evidence>
<dbReference type="Proteomes" id="UP001501310">
    <property type="component" value="Unassembled WGS sequence"/>
</dbReference>
<dbReference type="EMBL" id="BAAAZD010000001">
    <property type="protein sequence ID" value="GAA3996567.1"/>
    <property type="molecule type" value="Genomic_DNA"/>
</dbReference>
<evidence type="ECO:0000313" key="1">
    <source>
        <dbReference type="EMBL" id="GAA3996567.1"/>
    </source>
</evidence>
<reference evidence="2" key="1">
    <citation type="journal article" date="2019" name="Int. J. Syst. Evol. Microbiol.">
        <title>The Global Catalogue of Microorganisms (GCM) 10K type strain sequencing project: providing services to taxonomists for standard genome sequencing and annotation.</title>
        <authorList>
            <consortium name="The Broad Institute Genomics Platform"/>
            <consortium name="The Broad Institute Genome Sequencing Center for Infectious Disease"/>
            <person name="Wu L."/>
            <person name="Ma J."/>
        </authorList>
    </citation>
    <scope>NUCLEOTIDE SEQUENCE [LARGE SCALE GENOMIC DNA]</scope>
    <source>
        <strain evidence="2">JCM 16603</strain>
    </source>
</reference>
<proteinExistence type="predicted"/>
<protein>
    <recommendedName>
        <fullName evidence="3">Rap1a immunity protein domain-containing protein</fullName>
    </recommendedName>
</protein>
<organism evidence="1 2">
    <name type="scientific">Sphingomonas humi</name>
    <dbReference type="NCBI Taxonomy" id="335630"/>
    <lineage>
        <taxon>Bacteria</taxon>
        <taxon>Pseudomonadati</taxon>
        <taxon>Pseudomonadota</taxon>
        <taxon>Alphaproteobacteria</taxon>
        <taxon>Sphingomonadales</taxon>
        <taxon>Sphingomonadaceae</taxon>
        <taxon>Sphingomonas</taxon>
    </lineage>
</organism>
<accession>A0ABP7RF53</accession>
<name>A0ABP7RF53_9SPHN</name>